<feature type="region of interest" description="Disordered" evidence="6">
    <location>
        <begin position="1"/>
        <end position="26"/>
    </location>
</feature>
<dbReference type="InterPro" id="IPR001684">
    <property type="entry name" value="Ribosomal_bL27"/>
</dbReference>
<protein>
    <recommendedName>
        <fullName evidence="4">Large ribosomal subunit protein bL27</fullName>
    </recommendedName>
    <alternativeName>
        <fullName evidence="5">50S ribosomal protein L27</fullName>
    </alternativeName>
</protein>
<dbReference type="GO" id="GO:0006412">
    <property type="term" value="P:translation"/>
    <property type="evidence" value="ECO:0007669"/>
    <property type="project" value="InterPro"/>
</dbReference>
<sequence length="81" mass="8664">MAHKKGGGTAKTNRDSISKRLGVKRFGGENVTPGNIIVRQKGNKVNSGIGTKQGNDYTIFAISTGKVEFRKKMGKTLVSVV</sequence>
<evidence type="ECO:0000256" key="1">
    <source>
        <dbReference type="ARBA" id="ARBA00010797"/>
    </source>
</evidence>
<evidence type="ECO:0000256" key="4">
    <source>
        <dbReference type="ARBA" id="ARBA00035175"/>
    </source>
</evidence>
<comment type="caution">
    <text evidence="7">The sequence shown here is derived from an EMBL/GenBank/DDBJ whole genome shotgun (WGS) entry which is preliminary data.</text>
</comment>
<dbReference type="PANTHER" id="PTHR15893:SF0">
    <property type="entry name" value="LARGE RIBOSOMAL SUBUNIT PROTEIN BL27M"/>
    <property type="match status" value="1"/>
</dbReference>
<dbReference type="Pfam" id="PF01016">
    <property type="entry name" value="Ribosomal_L27"/>
    <property type="match status" value="1"/>
</dbReference>
<comment type="similarity">
    <text evidence="1">Belongs to the bacterial ribosomal protein bL27 family.</text>
</comment>
<dbReference type="GO" id="GO:0003735">
    <property type="term" value="F:structural constituent of ribosome"/>
    <property type="evidence" value="ECO:0007669"/>
    <property type="project" value="InterPro"/>
</dbReference>
<evidence type="ECO:0000313" key="7">
    <source>
        <dbReference type="EMBL" id="OGE39261.1"/>
    </source>
</evidence>
<evidence type="ECO:0000256" key="5">
    <source>
        <dbReference type="ARBA" id="ARBA00035477"/>
    </source>
</evidence>
<proteinExistence type="inferred from homology"/>
<dbReference type="GO" id="GO:0005840">
    <property type="term" value="C:ribosome"/>
    <property type="evidence" value="ECO:0007669"/>
    <property type="project" value="UniProtKB-KW"/>
</dbReference>
<name>A0A1F5KF71_9BACT</name>
<reference evidence="7 8" key="1">
    <citation type="journal article" date="2016" name="Nat. Commun.">
        <title>Thousands of microbial genomes shed light on interconnected biogeochemical processes in an aquifer system.</title>
        <authorList>
            <person name="Anantharaman K."/>
            <person name="Brown C.T."/>
            <person name="Hug L.A."/>
            <person name="Sharon I."/>
            <person name="Castelle C.J."/>
            <person name="Probst A.J."/>
            <person name="Thomas B.C."/>
            <person name="Singh A."/>
            <person name="Wilkins M.J."/>
            <person name="Karaoz U."/>
            <person name="Brodie E.L."/>
            <person name="Williams K.H."/>
            <person name="Hubbard S.S."/>
            <person name="Banfield J.F."/>
        </authorList>
    </citation>
    <scope>NUCLEOTIDE SEQUENCE [LARGE SCALE GENOMIC DNA]</scope>
</reference>
<evidence type="ECO:0000256" key="6">
    <source>
        <dbReference type="SAM" id="MobiDB-lite"/>
    </source>
</evidence>
<evidence type="ECO:0000256" key="2">
    <source>
        <dbReference type="ARBA" id="ARBA00022980"/>
    </source>
</evidence>
<dbReference type="GO" id="GO:1990904">
    <property type="term" value="C:ribonucleoprotein complex"/>
    <property type="evidence" value="ECO:0007669"/>
    <property type="project" value="UniProtKB-KW"/>
</dbReference>
<evidence type="ECO:0000256" key="3">
    <source>
        <dbReference type="ARBA" id="ARBA00023274"/>
    </source>
</evidence>
<dbReference type="SUPFAM" id="SSF110324">
    <property type="entry name" value="Ribosomal L27 protein-like"/>
    <property type="match status" value="1"/>
</dbReference>
<dbReference type="EMBL" id="MFDE01000003">
    <property type="protein sequence ID" value="OGE39261.1"/>
    <property type="molecule type" value="Genomic_DNA"/>
</dbReference>
<evidence type="ECO:0000313" key="8">
    <source>
        <dbReference type="Proteomes" id="UP000176527"/>
    </source>
</evidence>
<dbReference type="Gene3D" id="2.40.50.100">
    <property type="match status" value="1"/>
</dbReference>
<organism evidence="7 8">
    <name type="scientific">Candidatus Daviesbacteria bacterium RIFCSPHIGHO2_12_FULL_37_11</name>
    <dbReference type="NCBI Taxonomy" id="1797777"/>
    <lineage>
        <taxon>Bacteria</taxon>
        <taxon>Candidatus Daviesiibacteriota</taxon>
    </lineage>
</organism>
<dbReference type="AlphaFoldDB" id="A0A1F5KF71"/>
<keyword evidence="3" id="KW-0687">Ribonucleoprotein</keyword>
<gene>
    <name evidence="7" type="ORF">A3F00_04215</name>
</gene>
<accession>A0A1F5KF71</accession>
<dbReference type="PRINTS" id="PR00063">
    <property type="entry name" value="RIBOSOMALL27"/>
</dbReference>
<dbReference type="Proteomes" id="UP000176527">
    <property type="component" value="Unassembled WGS sequence"/>
</dbReference>
<keyword evidence="2 7" id="KW-0689">Ribosomal protein</keyword>
<dbReference type="PANTHER" id="PTHR15893">
    <property type="entry name" value="RIBOSOMAL PROTEIN L27"/>
    <property type="match status" value="1"/>
</dbReference>